<keyword evidence="4" id="KW-1003">Cell membrane</keyword>
<feature type="modified residue" description="4-aspartylphosphate" evidence="11">
    <location>
        <position position="838"/>
    </location>
</feature>
<evidence type="ECO:0000259" key="15">
    <source>
        <dbReference type="PROSITE" id="PS50112"/>
    </source>
</evidence>
<name>A0A7I9VR25_9BACT</name>
<evidence type="ECO:0000256" key="4">
    <source>
        <dbReference type="ARBA" id="ARBA00022475"/>
    </source>
</evidence>
<dbReference type="Pfam" id="PF00512">
    <property type="entry name" value="HisKA"/>
    <property type="match status" value="1"/>
</dbReference>
<dbReference type="PROSITE" id="PS50109">
    <property type="entry name" value="HIS_KIN"/>
    <property type="match status" value="1"/>
</dbReference>
<keyword evidence="9 12" id="KW-1133">Transmembrane helix</keyword>
<dbReference type="InterPro" id="IPR011006">
    <property type="entry name" value="CheY-like_superfamily"/>
</dbReference>
<dbReference type="InterPro" id="IPR001610">
    <property type="entry name" value="PAC"/>
</dbReference>
<evidence type="ECO:0000256" key="6">
    <source>
        <dbReference type="ARBA" id="ARBA00022679"/>
    </source>
</evidence>
<dbReference type="EC" id="2.7.13.3" evidence="3"/>
<dbReference type="AlphaFoldDB" id="A0A7I9VR25"/>
<keyword evidence="10 12" id="KW-0472">Membrane</keyword>
<dbReference type="InterPro" id="IPR035965">
    <property type="entry name" value="PAS-like_dom_sf"/>
</dbReference>
<dbReference type="PROSITE" id="PS50885">
    <property type="entry name" value="HAMP"/>
    <property type="match status" value="1"/>
</dbReference>
<comment type="catalytic activity">
    <reaction evidence="1">
        <text>ATP + protein L-histidine = ADP + protein N-phospho-L-histidine.</text>
        <dbReference type="EC" id="2.7.13.3"/>
    </reaction>
</comment>
<dbReference type="PANTHER" id="PTHR43065">
    <property type="entry name" value="SENSOR HISTIDINE KINASE"/>
    <property type="match status" value="1"/>
</dbReference>
<dbReference type="Gene3D" id="6.10.340.10">
    <property type="match status" value="1"/>
</dbReference>
<evidence type="ECO:0000256" key="8">
    <source>
        <dbReference type="ARBA" id="ARBA00022777"/>
    </source>
</evidence>
<dbReference type="Pfam" id="PF08448">
    <property type="entry name" value="PAS_4"/>
    <property type="match status" value="1"/>
</dbReference>
<dbReference type="InterPro" id="IPR013656">
    <property type="entry name" value="PAS_4"/>
</dbReference>
<dbReference type="SMART" id="SM00086">
    <property type="entry name" value="PAC"/>
    <property type="match status" value="1"/>
</dbReference>
<dbReference type="CDD" id="cd00082">
    <property type="entry name" value="HisKA"/>
    <property type="match status" value="1"/>
</dbReference>
<keyword evidence="6" id="KW-0808">Transferase</keyword>
<dbReference type="PANTHER" id="PTHR43065:SF42">
    <property type="entry name" value="TWO-COMPONENT SENSOR PPRA"/>
    <property type="match status" value="1"/>
</dbReference>
<dbReference type="Gene3D" id="3.40.50.2300">
    <property type="match status" value="1"/>
</dbReference>
<dbReference type="SUPFAM" id="SSF47384">
    <property type="entry name" value="Homodimeric domain of signal transducing histidine kinase"/>
    <property type="match status" value="1"/>
</dbReference>
<evidence type="ECO:0000256" key="5">
    <source>
        <dbReference type="ARBA" id="ARBA00022553"/>
    </source>
</evidence>
<dbReference type="RefSeq" id="WP_176067690.1">
    <property type="nucleotide sequence ID" value="NZ_BJTG01000009.1"/>
</dbReference>
<dbReference type="Pfam" id="PF00072">
    <property type="entry name" value="Response_reg"/>
    <property type="match status" value="1"/>
</dbReference>
<dbReference type="CDD" id="cd06225">
    <property type="entry name" value="HAMP"/>
    <property type="match status" value="1"/>
</dbReference>
<evidence type="ECO:0000256" key="2">
    <source>
        <dbReference type="ARBA" id="ARBA00004651"/>
    </source>
</evidence>
<dbReference type="NCBIfam" id="TIGR00229">
    <property type="entry name" value="sensory_box"/>
    <property type="match status" value="1"/>
</dbReference>
<dbReference type="InterPro" id="IPR005467">
    <property type="entry name" value="His_kinase_dom"/>
</dbReference>
<evidence type="ECO:0000256" key="1">
    <source>
        <dbReference type="ARBA" id="ARBA00000085"/>
    </source>
</evidence>
<evidence type="ECO:0000256" key="11">
    <source>
        <dbReference type="PROSITE-ProRule" id="PRU00169"/>
    </source>
</evidence>
<feature type="domain" description="HAMP" evidence="17">
    <location>
        <begin position="352"/>
        <end position="404"/>
    </location>
</feature>
<dbReference type="InterPro" id="IPR004358">
    <property type="entry name" value="Sig_transdc_His_kin-like_C"/>
</dbReference>
<dbReference type="InterPro" id="IPR000700">
    <property type="entry name" value="PAS-assoc_C"/>
</dbReference>
<dbReference type="InterPro" id="IPR000014">
    <property type="entry name" value="PAS"/>
</dbReference>
<dbReference type="GO" id="GO:0000155">
    <property type="term" value="F:phosphorelay sensor kinase activity"/>
    <property type="evidence" value="ECO:0007669"/>
    <property type="project" value="InterPro"/>
</dbReference>
<dbReference type="InterPro" id="IPR033479">
    <property type="entry name" value="dCache_1"/>
</dbReference>
<evidence type="ECO:0000259" key="14">
    <source>
        <dbReference type="PROSITE" id="PS50110"/>
    </source>
</evidence>
<dbReference type="PROSITE" id="PS50113">
    <property type="entry name" value="PAC"/>
    <property type="match status" value="1"/>
</dbReference>
<dbReference type="PROSITE" id="PS50112">
    <property type="entry name" value="PAS"/>
    <property type="match status" value="1"/>
</dbReference>
<evidence type="ECO:0000256" key="7">
    <source>
        <dbReference type="ARBA" id="ARBA00022692"/>
    </source>
</evidence>
<dbReference type="SMART" id="SM00304">
    <property type="entry name" value="HAMP"/>
    <property type="match status" value="1"/>
</dbReference>
<evidence type="ECO:0000259" key="13">
    <source>
        <dbReference type="PROSITE" id="PS50109"/>
    </source>
</evidence>
<evidence type="ECO:0000313" key="18">
    <source>
        <dbReference type="EMBL" id="GEJ58791.1"/>
    </source>
</evidence>
<keyword evidence="5 11" id="KW-0597">Phosphoprotein</keyword>
<gene>
    <name evidence="18" type="ORF">AMYX_35320</name>
</gene>
<dbReference type="InterPro" id="IPR001789">
    <property type="entry name" value="Sig_transdc_resp-reg_receiver"/>
</dbReference>
<dbReference type="PRINTS" id="PR00344">
    <property type="entry name" value="BCTRLSENSOR"/>
</dbReference>
<keyword evidence="8" id="KW-0418">Kinase</keyword>
<dbReference type="SMART" id="SM00091">
    <property type="entry name" value="PAS"/>
    <property type="match status" value="1"/>
</dbReference>
<dbReference type="SMART" id="SM00388">
    <property type="entry name" value="HisKA"/>
    <property type="match status" value="1"/>
</dbReference>
<dbReference type="SMART" id="SM00448">
    <property type="entry name" value="REC"/>
    <property type="match status" value="1"/>
</dbReference>
<reference evidence="19" key="1">
    <citation type="journal article" date="2020" name="Appl. Environ. Microbiol.">
        <title>Diazotrophic Anaeromyxobacter Isolates from Soils.</title>
        <authorList>
            <person name="Masuda Y."/>
            <person name="Yamanaka H."/>
            <person name="Xu Z.X."/>
            <person name="Shiratori Y."/>
            <person name="Aono T."/>
            <person name="Amachi S."/>
            <person name="Senoo K."/>
            <person name="Itoh H."/>
        </authorList>
    </citation>
    <scope>NUCLEOTIDE SEQUENCE [LARGE SCALE GENOMIC DNA]</scope>
    <source>
        <strain evidence="19">R267</strain>
    </source>
</reference>
<dbReference type="Pfam" id="PF02518">
    <property type="entry name" value="HATPase_c"/>
    <property type="match status" value="1"/>
</dbReference>
<dbReference type="PROSITE" id="PS50110">
    <property type="entry name" value="RESPONSE_REGULATORY"/>
    <property type="match status" value="1"/>
</dbReference>
<sequence length="907" mass="94787">MRGSAEALAGPWLASIRVRLLLGFLVVTLAPLALVVDLDLRALESAVTASAYRSLHASASQTAIGLDAFVSSNLGVVATEARLPDLVEYLTAPPERRQGAARDQVLRVLASLTHRDRTFIASCALLDLRGRVVADSADPAGDAPAGAPSGGESFRGALETGLAYASSVVFTEGDAAYLDFSAPVENRAAQPVGVLRLRFSATVLQRLVARASGTLGPGSFAMLVDENGLRLAHGDTTELAYRLATPLPPARVAALAAEHRLPRALAERSEAALPLVPELDEAAGPELHFTAKAGGGRSAGAVVLLATRPWRIAAFQPEEAFLEPVREQTRRSLTFALPLALAAALFAMMSASRLAGPIARLTAAARRVAAGDLAARAEVRTRDEIGRLAATFDDMTARIRAREEALAAETERLAVTLRSIGDGVITTDVEGRVVLVNAAAEQLTGWRQDEARGRPIDEIFRVEGAHDPAAGSLVARIVRHGGSAALPDRAVLLARDGTRRAVADSAAPIRDQAGGVIGAVLVFRDVTEKQKLEAELAKMEKLESLGLLAGGIAHDLNNILAAIVGNVSVMKLDGAPTRFREEVDEIEAAAMRAAALSKQLLTFSRGGAPVKQSASIAEIIETSARFVLHGSSVRCELALPPDLPAVEVDPGQMDQVVHNLILNAVQAMPGGGTVAIGAAELDVAAGARPPLEPGRYVEFTVRDTGVGVPPEHLGKIFDPYFTTKASGTGLGLATVYSIVKRHGGHVTAESAPGAGATFHVFVPAASGAAPAGPAPGSPRQGRGRVLVVDDEESVRRIALRMLRHLGYEPAAAGDGAEALRLYTSALRSGERFAAVVMDLTLPGGLGGQETLRQLLALDPGVRAVVSSGYSSDPVMSDYRRHGFRGVVAKPYTAEQLAEALHQALAGA</sequence>
<accession>A0A7I9VR25</accession>
<evidence type="ECO:0000259" key="16">
    <source>
        <dbReference type="PROSITE" id="PS50113"/>
    </source>
</evidence>
<dbReference type="SUPFAM" id="SSF55785">
    <property type="entry name" value="PYP-like sensor domain (PAS domain)"/>
    <property type="match status" value="1"/>
</dbReference>
<evidence type="ECO:0000256" key="3">
    <source>
        <dbReference type="ARBA" id="ARBA00012438"/>
    </source>
</evidence>
<feature type="domain" description="PAS" evidence="15">
    <location>
        <begin position="409"/>
        <end position="454"/>
    </location>
</feature>
<dbReference type="InterPro" id="IPR003661">
    <property type="entry name" value="HisK_dim/P_dom"/>
</dbReference>
<evidence type="ECO:0000259" key="17">
    <source>
        <dbReference type="PROSITE" id="PS50885"/>
    </source>
</evidence>
<dbReference type="Gene3D" id="1.10.287.130">
    <property type="match status" value="1"/>
</dbReference>
<evidence type="ECO:0000313" key="19">
    <source>
        <dbReference type="Proteomes" id="UP000503640"/>
    </source>
</evidence>
<dbReference type="Gene3D" id="3.30.565.10">
    <property type="entry name" value="Histidine kinase-like ATPase, C-terminal domain"/>
    <property type="match status" value="1"/>
</dbReference>
<evidence type="ECO:0000256" key="12">
    <source>
        <dbReference type="SAM" id="Phobius"/>
    </source>
</evidence>
<comment type="caution">
    <text evidence="18">The sequence shown here is derived from an EMBL/GenBank/DDBJ whole genome shotgun (WGS) entry which is preliminary data.</text>
</comment>
<proteinExistence type="predicted"/>
<dbReference type="SUPFAM" id="SSF158472">
    <property type="entry name" value="HAMP domain-like"/>
    <property type="match status" value="1"/>
</dbReference>
<dbReference type="CDD" id="cd17546">
    <property type="entry name" value="REC_hyHK_CKI1_RcsC-like"/>
    <property type="match status" value="1"/>
</dbReference>
<organism evidence="18 19">
    <name type="scientific">Anaeromyxobacter diazotrophicus</name>
    <dbReference type="NCBI Taxonomy" id="2590199"/>
    <lineage>
        <taxon>Bacteria</taxon>
        <taxon>Pseudomonadati</taxon>
        <taxon>Myxococcota</taxon>
        <taxon>Myxococcia</taxon>
        <taxon>Myxococcales</taxon>
        <taxon>Cystobacterineae</taxon>
        <taxon>Anaeromyxobacteraceae</taxon>
        <taxon>Anaeromyxobacter</taxon>
    </lineage>
</organism>
<evidence type="ECO:0000256" key="10">
    <source>
        <dbReference type="ARBA" id="ARBA00023136"/>
    </source>
</evidence>
<dbReference type="SUPFAM" id="SSF52172">
    <property type="entry name" value="CheY-like"/>
    <property type="match status" value="1"/>
</dbReference>
<keyword evidence="19" id="KW-1185">Reference proteome</keyword>
<keyword evidence="7 12" id="KW-0812">Transmembrane</keyword>
<dbReference type="GO" id="GO:0005886">
    <property type="term" value="C:plasma membrane"/>
    <property type="evidence" value="ECO:0007669"/>
    <property type="project" value="UniProtKB-SubCell"/>
</dbReference>
<feature type="domain" description="PAC" evidence="16">
    <location>
        <begin position="486"/>
        <end position="538"/>
    </location>
</feature>
<feature type="domain" description="Response regulatory" evidence="14">
    <location>
        <begin position="784"/>
        <end position="904"/>
    </location>
</feature>
<dbReference type="InterPro" id="IPR003594">
    <property type="entry name" value="HATPase_dom"/>
</dbReference>
<dbReference type="SMART" id="SM00387">
    <property type="entry name" value="HATPase_c"/>
    <property type="match status" value="1"/>
</dbReference>
<dbReference type="CDD" id="cd00130">
    <property type="entry name" value="PAS"/>
    <property type="match status" value="1"/>
</dbReference>
<dbReference type="SUPFAM" id="SSF55874">
    <property type="entry name" value="ATPase domain of HSP90 chaperone/DNA topoisomerase II/histidine kinase"/>
    <property type="match status" value="1"/>
</dbReference>
<dbReference type="InterPro" id="IPR036097">
    <property type="entry name" value="HisK_dim/P_sf"/>
</dbReference>
<dbReference type="EMBL" id="BJTG01000009">
    <property type="protein sequence ID" value="GEJ58791.1"/>
    <property type="molecule type" value="Genomic_DNA"/>
</dbReference>
<comment type="subcellular location">
    <subcellularLocation>
        <location evidence="2">Cell membrane</location>
        <topology evidence="2">Multi-pass membrane protein</topology>
    </subcellularLocation>
</comment>
<evidence type="ECO:0000256" key="9">
    <source>
        <dbReference type="ARBA" id="ARBA00022989"/>
    </source>
</evidence>
<feature type="transmembrane region" description="Helical" evidence="12">
    <location>
        <begin position="20"/>
        <end position="40"/>
    </location>
</feature>
<dbReference type="Pfam" id="PF02743">
    <property type="entry name" value="dCache_1"/>
    <property type="match status" value="1"/>
</dbReference>
<dbReference type="Gene3D" id="3.30.450.20">
    <property type="entry name" value="PAS domain"/>
    <property type="match status" value="1"/>
</dbReference>
<protein>
    <recommendedName>
        <fullName evidence="3">histidine kinase</fullName>
        <ecNumber evidence="3">2.7.13.3</ecNumber>
    </recommendedName>
</protein>
<feature type="domain" description="Histidine kinase" evidence="13">
    <location>
        <begin position="551"/>
        <end position="766"/>
    </location>
</feature>
<dbReference type="InterPro" id="IPR003660">
    <property type="entry name" value="HAMP_dom"/>
</dbReference>
<dbReference type="Pfam" id="PF00672">
    <property type="entry name" value="HAMP"/>
    <property type="match status" value="1"/>
</dbReference>
<dbReference type="InterPro" id="IPR036890">
    <property type="entry name" value="HATPase_C_sf"/>
</dbReference>
<dbReference type="Proteomes" id="UP000503640">
    <property type="component" value="Unassembled WGS sequence"/>
</dbReference>